<dbReference type="InterPro" id="IPR008538">
    <property type="entry name" value="Uma2"/>
</dbReference>
<dbReference type="EMBL" id="CP063458">
    <property type="protein sequence ID" value="QOV89165.1"/>
    <property type="molecule type" value="Genomic_DNA"/>
</dbReference>
<dbReference type="PANTHER" id="PTHR47152:SF2">
    <property type="entry name" value="SLR2084 PROTEIN"/>
    <property type="match status" value="1"/>
</dbReference>
<dbReference type="PANTHER" id="PTHR47152">
    <property type="entry name" value="SLR2084 PROTEIN-RELATED"/>
    <property type="match status" value="1"/>
</dbReference>
<proteinExistence type="predicted"/>
<dbReference type="KEGG" id="hbs:IPV69_23590"/>
<evidence type="ECO:0000313" key="3">
    <source>
        <dbReference type="Proteomes" id="UP000593765"/>
    </source>
</evidence>
<dbReference type="GO" id="GO:0004519">
    <property type="term" value="F:endonuclease activity"/>
    <property type="evidence" value="ECO:0007669"/>
    <property type="project" value="UniProtKB-KW"/>
</dbReference>
<dbReference type="Proteomes" id="UP000593765">
    <property type="component" value="Chromosome"/>
</dbReference>
<dbReference type="RefSeq" id="WP_206292185.1">
    <property type="nucleotide sequence ID" value="NZ_CP063458.1"/>
</dbReference>
<dbReference type="Gene3D" id="3.90.1570.10">
    <property type="entry name" value="tt1808, chain A"/>
    <property type="match status" value="1"/>
</dbReference>
<dbReference type="AlphaFoldDB" id="A0A7M2WUG9"/>
<evidence type="ECO:0000259" key="1">
    <source>
        <dbReference type="Pfam" id="PF05685"/>
    </source>
</evidence>
<keyword evidence="2" id="KW-0378">Hydrolase</keyword>
<dbReference type="InterPro" id="IPR012296">
    <property type="entry name" value="Nuclease_put_TT1808"/>
</dbReference>
<keyword evidence="2" id="KW-0255">Endonuclease</keyword>
<keyword evidence="3" id="KW-1185">Reference proteome</keyword>
<dbReference type="CDD" id="cd06260">
    <property type="entry name" value="DUF820-like"/>
    <property type="match status" value="1"/>
</dbReference>
<gene>
    <name evidence="2" type="ORF">IPV69_23590</name>
</gene>
<keyword evidence="2" id="KW-0540">Nuclease</keyword>
<feature type="domain" description="Putative restriction endonuclease" evidence="1">
    <location>
        <begin position="30"/>
        <end position="178"/>
    </location>
</feature>
<reference evidence="2 3" key="1">
    <citation type="submission" date="2020-10" db="EMBL/GenBank/DDBJ databases">
        <title>Wide distribution of Phycisphaera-like planctomycetes from WD2101 soil group in peatlands and genome analysis of the first cultivated representative.</title>
        <authorList>
            <person name="Dedysh S.N."/>
            <person name="Beletsky A.V."/>
            <person name="Ivanova A."/>
            <person name="Kulichevskaya I.S."/>
            <person name="Suzina N.E."/>
            <person name="Philippov D.A."/>
            <person name="Rakitin A.L."/>
            <person name="Mardanov A.V."/>
            <person name="Ravin N.V."/>
        </authorList>
    </citation>
    <scope>NUCLEOTIDE SEQUENCE [LARGE SCALE GENOMIC DNA]</scope>
    <source>
        <strain evidence="2 3">M1803</strain>
    </source>
</reference>
<organism evidence="2 3">
    <name type="scientific">Humisphaera borealis</name>
    <dbReference type="NCBI Taxonomy" id="2807512"/>
    <lineage>
        <taxon>Bacteria</taxon>
        <taxon>Pseudomonadati</taxon>
        <taxon>Planctomycetota</taxon>
        <taxon>Phycisphaerae</taxon>
        <taxon>Tepidisphaerales</taxon>
        <taxon>Tepidisphaeraceae</taxon>
        <taxon>Humisphaera</taxon>
    </lineage>
</organism>
<sequence>MVTLPAASLLDTPQHLVLDGISWEFYESVLSEIGNRAIRVAFDEGRIEIMSPLPEHEIYGTWLGRLVELLGLELELEVIGLGSTTFRDSAARKGLEPDECFYVQNADKVTQISGEFDPGRHCAPDLAIEVEVTRKAIAREPIYAALRVPEVWHVSARRIQCRVLRADGTYQDADRSLAFPFLAPADLLSWVQKLSAAGKTVPVLKKFQAWVRTLK</sequence>
<protein>
    <submittedName>
        <fullName evidence="2">Uma2 family endonuclease</fullName>
    </submittedName>
</protein>
<accession>A0A7M2WUG9</accession>
<evidence type="ECO:0000313" key="2">
    <source>
        <dbReference type="EMBL" id="QOV89165.1"/>
    </source>
</evidence>
<dbReference type="Pfam" id="PF05685">
    <property type="entry name" value="Uma2"/>
    <property type="match status" value="1"/>
</dbReference>
<name>A0A7M2WUG9_9BACT</name>